<dbReference type="Proteomes" id="UP000683575">
    <property type="component" value="Chromosome"/>
</dbReference>
<dbReference type="KEGG" id="nps:KRR39_22235"/>
<name>A0A975Y023_9ACTN</name>
<dbReference type="EMBL" id="CP077062">
    <property type="protein sequence ID" value="QWZ08031.1"/>
    <property type="molecule type" value="Genomic_DNA"/>
</dbReference>
<evidence type="ECO:0000313" key="1">
    <source>
        <dbReference type="EMBL" id="QWZ08031.1"/>
    </source>
</evidence>
<sequence length="442" mass="46110">MTTAPRGLAGPAAALGPARPEADRFAEILRPRVMGPRLADALGGRVRTCHVLDAKYEPGVRATVLYEHDGAWVRGDLVAEGDVGVGRALVVAPGLRISVFPEDPDLPRLPRVMDPAHLGPALADALRGTALPDAPHGVRCRTAPIRYRPGRRVTLRVDLVGAAGAAGAYVAKVYHDARKAAAVVAEAPALAEHAGTCDVLRIPATVAHLPADGVVVQAAVAGRPLEALLGRSLATPGGVAAATEATVRTARALADLHRMPPDTGRARSADAEVERFAHRALGVAGADPRTGAALVRLADRLRTAREQVPGAVPGTVHGDFKPSQVLLGRRHVLLMDLDHLAVADQAMDVGTFLASLRQLPLRSSGADPCRLGEVLPVLRAAFLASYLEARGCEVSPARIGWQEAVALERKALRAWARAPGSPVALVLAGEAEACLDGLTETP</sequence>
<keyword evidence="2" id="KW-1185">Reference proteome</keyword>
<dbReference type="AlphaFoldDB" id="A0A975Y023"/>
<proteinExistence type="predicted"/>
<gene>
    <name evidence="1" type="ORF">KRR39_22235</name>
</gene>
<dbReference type="RefSeq" id="WP_216939541.1">
    <property type="nucleotide sequence ID" value="NZ_CP077062.1"/>
</dbReference>
<organism evidence="1 2">
    <name type="scientific">Nocardioides panacis</name>
    <dbReference type="NCBI Taxonomy" id="2849501"/>
    <lineage>
        <taxon>Bacteria</taxon>
        <taxon>Bacillati</taxon>
        <taxon>Actinomycetota</taxon>
        <taxon>Actinomycetes</taxon>
        <taxon>Propionibacteriales</taxon>
        <taxon>Nocardioidaceae</taxon>
        <taxon>Nocardioides</taxon>
    </lineage>
</organism>
<evidence type="ECO:0000313" key="2">
    <source>
        <dbReference type="Proteomes" id="UP000683575"/>
    </source>
</evidence>
<reference evidence="1" key="1">
    <citation type="submission" date="2021-06" db="EMBL/GenBank/DDBJ databases">
        <title>Complete genome sequence of Nocardioides sp. G188.</title>
        <authorList>
            <person name="Im W.-T."/>
        </authorList>
    </citation>
    <scope>NUCLEOTIDE SEQUENCE</scope>
    <source>
        <strain evidence="1">G188</strain>
    </source>
</reference>
<protein>
    <submittedName>
        <fullName evidence="1">Phosphotransferase</fullName>
    </submittedName>
</protein>
<accession>A0A975Y023</accession>